<evidence type="ECO:0000313" key="3">
    <source>
        <dbReference type="Proteomes" id="UP001432027"/>
    </source>
</evidence>
<dbReference type="EMBL" id="BTSX01000002">
    <property type="protein sequence ID" value="GMS84065.1"/>
    <property type="molecule type" value="Genomic_DNA"/>
</dbReference>
<dbReference type="AlphaFoldDB" id="A0AAV5SM62"/>
<organism evidence="2 3">
    <name type="scientific">Pristionchus entomophagus</name>
    <dbReference type="NCBI Taxonomy" id="358040"/>
    <lineage>
        <taxon>Eukaryota</taxon>
        <taxon>Metazoa</taxon>
        <taxon>Ecdysozoa</taxon>
        <taxon>Nematoda</taxon>
        <taxon>Chromadorea</taxon>
        <taxon>Rhabditida</taxon>
        <taxon>Rhabditina</taxon>
        <taxon>Diplogasteromorpha</taxon>
        <taxon>Diplogasteroidea</taxon>
        <taxon>Neodiplogasteridae</taxon>
        <taxon>Pristionchus</taxon>
    </lineage>
</organism>
<dbReference type="PANTHER" id="PTHR31128">
    <property type="entry name" value="PROTEIN CBR-CLEC-135-RELATED"/>
    <property type="match status" value="1"/>
</dbReference>
<evidence type="ECO:0000313" key="2">
    <source>
        <dbReference type="EMBL" id="GMS84065.1"/>
    </source>
</evidence>
<keyword evidence="3" id="KW-1185">Reference proteome</keyword>
<sequence length="231" mass="26638">SFPMPFTEAVVCCCHGLRCVVQQFHQIQQNDGFEVMPYGEMFCPDEKLKCGRGKRKKEQDKNSARDLKASRRKEKKDTSYESVLSYSETSVDEAKSRKKSKRKYTAKNVNDIGSAVDLYLGAMAAYKAERETRKRSTFKLYHKFPRSGGLSNLDSVLQLMICYRTSSGNYKHFPVRSRPRYDGKILYYVEHDCDEASVLFESIEKLTRYYQAYPLIELKPHGAACIELFPA</sequence>
<dbReference type="Proteomes" id="UP001432027">
    <property type="component" value="Unassembled WGS sequence"/>
</dbReference>
<proteinExistence type="predicted"/>
<feature type="compositionally biased region" description="Basic and acidic residues" evidence="1">
    <location>
        <begin position="57"/>
        <end position="78"/>
    </location>
</feature>
<feature type="region of interest" description="Disordered" evidence="1">
    <location>
        <begin position="53"/>
        <end position="78"/>
    </location>
</feature>
<feature type="non-terminal residue" evidence="2">
    <location>
        <position position="1"/>
    </location>
</feature>
<dbReference type="PANTHER" id="PTHR31128:SF9">
    <property type="entry name" value="DUF3444 DOMAIN-CONTAINING PROTEIN-RELATED"/>
    <property type="match status" value="1"/>
</dbReference>
<accession>A0AAV5SM62</accession>
<gene>
    <name evidence="2" type="ORF">PENTCL1PPCAC_6240</name>
</gene>
<protein>
    <submittedName>
        <fullName evidence="2">Uncharacterized protein</fullName>
    </submittedName>
</protein>
<reference evidence="2" key="1">
    <citation type="submission" date="2023-10" db="EMBL/GenBank/DDBJ databases">
        <title>Genome assembly of Pristionchus species.</title>
        <authorList>
            <person name="Yoshida K."/>
            <person name="Sommer R.J."/>
        </authorList>
    </citation>
    <scope>NUCLEOTIDE SEQUENCE</scope>
    <source>
        <strain evidence="2">RS0144</strain>
    </source>
</reference>
<name>A0AAV5SM62_9BILA</name>
<evidence type="ECO:0000256" key="1">
    <source>
        <dbReference type="SAM" id="MobiDB-lite"/>
    </source>
</evidence>
<comment type="caution">
    <text evidence="2">The sequence shown here is derived from an EMBL/GenBank/DDBJ whole genome shotgun (WGS) entry which is preliminary data.</text>
</comment>